<evidence type="ECO:0000256" key="3">
    <source>
        <dbReference type="ARBA" id="ARBA00023157"/>
    </source>
</evidence>
<keyword evidence="3 4" id="KW-1015">Disulfide bond</keyword>
<feature type="disulfide bond" evidence="4">
    <location>
        <begin position="63"/>
        <end position="73"/>
    </location>
</feature>
<gene>
    <name evidence="6" type="primary">Dmbt1_8</name>
    <name evidence="6" type="ORF">CALORN_R04285</name>
</gene>
<dbReference type="PRINTS" id="PR00258">
    <property type="entry name" value="SPERACTRCPTR"/>
</dbReference>
<dbReference type="PROSITE" id="PS50287">
    <property type="entry name" value="SRCR_2"/>
    <property type="match status" value="2"/>
</dbReference>
<feature type="domain" description="SRCR" evidence="5">
    <location>
        <begin position="1"/>
        <end position="94"/>
    </location>
</feature>
<name>A0A852AID4_CALOR</name>
<evidence type="ECO:0000313" key="7">
    <source>
        <dbReference type="Proteomes" id="UP000603627"/>
    </source>
</evidence>
<protein>
    <submittedName>
        <fullName evidence="6">DMBT1 protein</fullName>
    </submittedName>
</protein>
<evidence type="ECO:0000256" key="2">
    <source>
        <dbReference type="ARBA" id="ARBA00022737"/>
    </source>
</evidence>
<keyword evidence="7" id="KW-1185">Reference proteome</keyword>
<feature type="domain" description="SRCR" evidence="5">
    <location>
        <begin position="124"/>
        <end position="166"/>
    </location>
</feature>
<evidence type="ECO:0000256" key="4">
    <source>
        <dbReference type="PROSITE-ProRule" id="PRU00196"/>
    </source>
</evidence>
<accession>A0A852AID4</accession>
<dbReference type="Pfam" id="PF00530">
    <property type="entry name" value="SRCR"/>
    <property type="match status" value="2"/>
</dbReference>
<feature type="non-terminal residue" evidence="6">
    <location>
        <position position="166"/>
    </location>
</feature>
<dbReference type="PANTHER" id="PTHR19331">
    <property type="entry name" value="SCAVENGER RECEPTOR DOMAIN-CONTAINING"/>
    <property type="match status" value="1"/>
</dbReference>
<reference evidence="6" key="1">
    <citation type="submission" date="2019-09" db="EMBL/GenBank/DDBJ databases">
        <title>Bird 10,000 Genomes (B10K) Project - Family phase.</title>
        <authorList>
            <person name="Zhang G."/>
        </authorList>
    </citation>
    <scope>NUCLEOTIDE SEQUENCE</scope>
    <source>
        <strain evidence="6">B10K-DU-015-28</strain>
        <tissue evidence="6">Muscle</tissue>
    </source>
</reference>
<dbReference type="EMBL" id="WBNL01004198">
    <property type="protein sequence ID" value="NXE71704.1"/>
    <property type="molecule type" value="Genomic_DNA"/>
</dbReference>
<dbReference type="Gene3D" id="3.10.250.10">
    <property type="entry name" value="SRCR-like domain"/>
    <property type="match status" value="2"/>
</dbReference>
<dbReference type="FunFam" id="3.10.250.10:FF:000009">
    <property type="entry name" value="WC1"/>
    <property type="match status" value="1"/>
</dbReference>
<evidence type="ECO:0000313" key="6">
    <source>
        <dbReference type="EMBL" id="NXE71704.1"/>
    </source>
</evidence>
<proteinExistence type="predicted"/>
<evidence type="ECO:0000259" key="5">
    <source>
        <dbReference type="PROSITE" id="PS50287"/>
    </source>
</evidence>
<comment type="caution">
    <text evidence="6">The sequence shown here is derived from an EMBL/GenBank/DDBJ whole genome shotgun (WGS) entry which is preliminary data.</text>
</comment>
<dbReference type="InterPro" id="IPR001190">
    <property type="entry name" value="SRCR"/>
</dbReference>
<dbReference type="PANTHER" id="PTHR19331:SF487">
    <property type="entry name" value="SOLUBLE SCAVENGER RECEPTOR CYSTEINE-RICH DOMAIN-CONTAINING PROTEIN SSC5D"/>
    <property type="match status" value="1"/>
</dbReference>
<dbReference type="Proteomes" id="UP000603627">
    <property type="component" value="Unassembled WGS sequence"/>
</dbReference>
<dbReference type="InterPro" id="IPR036772">
    <property type="entry name" value="SRCR-like_dom_sf"/>
</dbReference>
<organism evidence="6 7">
    <name type="scientific">Calcarius ornatus</name>
    <name type="common">Chestnut-collared longspur</name>
    <dbReference type="NCBI Taxonomy" id="198940"/>
    <lineage>
        <taxon>Eukaryota</taxon>
        <taxon>Metazoa</taxon>
        <taxon>Chordata</taxon>
        <taxon>Craniata</taxon>
        <taxon>Vertebrata</taxon>
        <taxon>Euteleostomi</taxon>
        <taxon>Archelosauria</taxon>
        <taxon>Archosauria</taxon>
        <taxon>Dinosauria</taxon>
        <taxon>Saurischia</taxon>
        <taxon>Theropoda</taxon>
        <taxon>Coelurosauria</taxon>
        <taxon>Aves</taxon>
        <taxon>Neognathae</taxon>
        <taxon>Neoaves</taxon>
        <taxon>Telluraves</taxon>
        <taxon>Australaves</taxon>
        <taxon>Passeriformes</taxon>
        <taxon>Passeroidea</taxon>
        <taxon>Fringillidae</taxon>
        <taxon>Emberizinae</taxon>
        <taxon>Emberizini</taxon>
        <taxon>Calcarius</taxon>
    </lineage>
</organism>
<dbReference type="SMART" id="SM00202">
    <property type="entry name" value="SR"/>
    <property type="match status" value="1"/>
</dbReference>
<comment type="caution">
    <text evidence="4">Lacks conserved residue(s) required for the propagation of feature annotation.</text>
</comment>
<dbReference type="SUPFAM" id="SSF56487">
    <property type="entry name" value="SRCR-like"/>
    <property type="match status" value="2"/>
</dbReference>
<feature type="non-terminal residue" evidence="6">
    <location>
        <position position="1"/>
    </location>
</feature>
<sequence length="166" mass="17601">RCAGRVELFHAGTWGSVCDDTWDLAAARVTCRQVRCGPALRATPRPGEFGPGAGPIWLDDVTCTGREAELARCPARPWGEHNCHHGEDAGVECPQVCPQVSPGVSVCPQVCPQVCPGVSVCPQVRLVNGSSRCVGRVEVLHGDTWGSVCDDTWDMADAQVRPGTPG</sequence>
<dbReference type="AlphaFoldDB" id="A0A852AID4"/>
<keyword evidence="1" id="KW-0732">Signal</keyword>
<dbReference type="GO" id="GO:0016020">
    <property type="term" value="C:membrane"/>
    <property type="evidence" value="ECO:0007669"/>
    <property type="project" value="InterPro"/>
</dbReference>
<evidence type="ECO:0000256" key="1">
    <source>
        <dbReference type="ARBA" id="ARBA00022729"/>
    </source>
</evidence>
<keyword evidence="2" id="KW-0677">Repeat</keyword>